<reference evidence="10" key="1">
    <citation type="submission" date="2017-10" db="EMBL/GenBank/DDBJ databases">
        <title>Completed PacBio SMRT sequence of Methylosinus trichosporium OB3b reveals presence of a third large plasmid.</title>
        <authorList>
            <person name="Charles T.C."/>
            <person name="Lynch M.D.J."/>
            <person name="Heil J.R."/>
            <person name="Cheng J."/>
        </authorList>
    </citation>
    <scope>NUCLEOTIDE SEQUENCE [LARGE SCALE GENOMIC DNA]</scope>
    <source>
        <strain evidence="10">OB3b</strain>
    </source>
</reference>
<dbReference type="KEGG" id="mtw:CQW49_02945"/>
<dbReference type="RefSeq" id="WP_003614971.1">
    <property type="nucleotide sequence ID" value="NZ_ADVE02000001.1"/>
</dbReference>
<dbReference type="PANTHER" id="PTHR13604">
    <property type="entry name" value="DC12-RELATED"/>
    <property type="match status" value="1"/>
</dbReference>
<keyword evidence="10" id="KW-1185">Reference proteome</keyword>
<evidence type="ECO:0000256" key="8">
    <source>
        <dbReference type="RuleBase" id="RU364100"/>
    </source>
</evidence>
<keyword evidence="6" id="KW-0238">DNA-binding</keyword>
<keyword evidence="7" id="KW-0456">Lyase</keyword>
<keyword evidence="5" id="KW-0190">Covalent protein-DNA linkage</keyword>
<comment type="similarity">
    <text evidence="1 8">Belongs to the SOS response-associated peptidase family.</text>
</comment>
<dbReference type="Pfam" id="PF02586">
    <property type="entry name" value="SRAP"/>
    <property type="match status" value="1"/>
</dbReference>
<proteinExistence type="inferred from homology"/>
<sequence>MCGRFTQAYTWSEVEAFLNLLGPPRNLRPRYNIAPTTMIDVARAGAGGRELVSMRWGLVPSWWKKPLRELPSTFNARAETVATKPMFRAALEARRCLIPASGFYEWTGKPGAKTPHYFSAPDGAPLVFAGLWDEWRDGDSSENILSATIIVGAANEWMAQFHERMPALLAPADFDAWLGGDAPAALLRPARADALREWIVSSRVNRSGADDDDPTLLAPR</sequence>
<dbReference type="InterPro" id="IPR003738">
    <property type="entry name" value="SRAP"/>
</dbReference>
<organism evidence="9 10">
    <name type="scientific">Methylosinus trichosporium (strain ATCC 35070 / NCIMB 11131 / UNIQEM 75 / OB3b)</name>
    <dbReference type="NCBI Taxonomy" id="595536"/>
    <lineage>
        <taxon>Bacteria</taxon>
        <taxon>Pseudomonadati</taxon>
        <taxon>Pseudomonadota</taxon>
        <taxon>Alphaproteobacteria</taxon>
        <taxon>Hyphomicrobiales</taxon>
        <taxon>Methylocystaceae</taxon>
        <taxon>Methylosinus</taxon>
    </lineage>
</organism>
<dbReference type="STRING" id="595536.GCA_000178815_00358"/>
<keyword evidence="3" id="KW-0227">DNA damage</keyword>
<keyword evidence="4 8" id="KW-0378">Hydrolase</keyword>
<name>A0A2D2CVY6_METT3</name>
<evidence type="ECO:0000256" key="2">
    <source>
        <dbReference type="ARBA" id="ARBA00022670"/>
    </source>
</evidence>
<dbReference type="AlphaFoldDB" id="A0A2D2CVY6"/>
<evidence type="ECO:0000256" key="4">
    <source>
        <dbReference type="ARBA" id="ARBA00022801"/>
    </source>
</evidence>
<dbReference type="GO" id="GO:0106300">
    <property type="term" value="P:protein-DNA covalent cross-linking repair"/>
    <property type="evidence" value="ECO:0007669"/>
    <property type="project" value="InterPro"/>
</dbReference>
<dbReference type="Proteomes" id="UP000230709">
    <property type="component" value="Chromosome"/>
</dbReference>
<evidence type="ECO:0000256" key="7">
    <source>
        <dbReference type="ARBA" id="ARBA00023239"/>
    </source>
</evidence>
<dbReference type="GO" id="GO:0003697">
    <property type="term" value="F:single-stranded DNA binding"/>
    <property type="evidence" value="ECO:0007669"/>
    <property type="project" value="InterPro"/>
</dbReference>
<gene>
    <name evidence="9" type="ORF">CQW49_02945</name>
</gene>
<evidence type="ECO:0000256" key="5">
    <source>
        <dbReference type="ARBA" id="ARBA00023124"/>
    </source>
</evidence>
<dbReference type="InterPro" id="IPR036590">
    <property type="entry name" value="SRAP-like"/>
</dbReference>
<evidence type="ECO:0000256" key="1">
    <source>
        <dbReference type="ARBA" id="ARBA00008136"/>
    </source>
</evidence>
<protein>
    <recommendedName>
        <fullName evidence="8">Abasic site processing protein</fullName>
        <ecNumber evidence="8">3.4.-.-</ecNumber>
    </recommendedName>
</protein>
<evidence type="ECO:0000313" key="9">
    <source>
        <dbReference type="EMBL" id="ATQ66958.1"/>
    </source>
</evidence>
<dbReference type="SUPFAM" id="SSF143081">
    <property type="entry name" value="BB1717-like"/>
    <property type="match status" value="1"/>
</dbReference>
<evidence type="ECO:0000256" key="6">
    <source>
        <dbReference type="ARBA" id="ARBA00023125"/>
    </source>
</evidence>
<dbReference type="EMBL" id="CP023737">
    <property type="protein sequence ID" value="ATQ66958.1"/>
    <property type="molecule type" value="Genomic_DNA"/>
</dbReference>
<keyword evidence="2 8" id="KW-0645">Protease</keyword>
<dbReference type="EC" id="3.4.-.-" evidence="8"/>
<dbReference type="GO" id="GO:0016829">
    <property type="term" value="F:lyase activity"/>
    <property type="evidence" value="ECO:0007669"/>
    <property type="project" value="UniProtKB-KW"/>
</dbReference>
<evidence type="ECO:0000256" key="3">
    <source>
        <dbReference type="ARBA" id="ARBA00022763"/>
    </source>
</evidence>
<dbReference type="Gene3D" id="3.90.1680.10">
    <property type="entry name" value="SOS response associated peptidase-like"/>
    <property type="match status" value="1"/>
</dbReference>
<accession>A0A2D2CVY6</accession>
<dbReference type="GO" id="GO:0008233">
    <property type="term" value="F:peptidase activity"/>
    <property type="evidence" value="ECO:0007669"/>
    <property type="project" value="UniProtKB-KW"/>
</dbReference>
<dbReference type="PANTHER" id="PTHR13604:SF0">
    <property type="entry name" value="ABASIC SITE PROCESSING PROTEIN HMCES"/>
    <property type="match status" value="1"/>
</dbReference>
<evidence type="ECO:0000313" key="10">
    <source>
        <dbReference type="Proteomes" id="UP000230709"/>
    </source>
</evidence>
<dbReference type="GO" id="GO:0006508">
    <property type="term" value="P:proteolysis"/>
    <property type="evidence" value="ECO:0007669"/>
    <property type="project" value="UniProtKB-KW"/>
</dbReference>